<dbReference type="InterPro" id="IPR011877">
    <property type="entry name" value="Ribokinase"/>
</dbReference>
<dbReference type="NCBIfam" id="TIGR02152">
    <property type="entry name" value="D_ribokin_bact"/>
    <property type="match status" value="1"/>
</dbReference>
<evidence type="ECO:0000256" key="1">
    <source>
        <dbReference type="ARBA" id="ARBA00022490"/>
    </source>
</evidence>
<keyword evidence="8 14" id="KW-0630">Potassium</keyword>
<feature type="binding site" evidence="14">
    <location>
        <position position="186"/>
    </location>
    <ligand>
        <name>ATP</name>
        <dbReference type="ChEBI" id="CHEBI:30616"/>
    </ligand>
</feature>
<evidence type="ECO:0000256" key="12">
    <source>
        <dbReference type="ARBA" id="ARBA00071515"/>
    </source>
</evidence>
<dbReference type="GO" id="GO:0005829">
    <property type="term" value="C:cytosol"/>
    <property type="evidence" value="ECO:0007669"/>
    <property type="project" value="TreeGrafter"/>
</dbReference>
<feature type="domain" description="Carbohydrate kinase PfkB" evidence="15">
    <location>
        <begin position="4"/>
        <end position="294"/>
    </location>
</feature>
<evidence type="ECO:0000256" key="6">
    <source>
        <dbReference type="ARBA" id="ARBA00022840"/>
    </source>
</evidence>
<keyword evidence="7 14" id="KW-0460">Magnesium</keyword>
<evidence type="ECO:0000256" key="8">
    <source>
        <dbReference type="ARBA" id="ARBA00022958"/>
    </source>
</evidence>
<name>A0A7W9ZIW7_NOVIT</name>
<feature type="binding site" evidence="14">
    <location>
        <position position="251"/>
    </location>
    <ligand>
        <name>K(+)</name>
        <dbReference type="ChEBI" id="CHEBI:29103"/>
    </ligand>
</feature>
<evidence type="ECO:0000256" key="2">
    <source>
        <dbReference type="ARBA" id="ARBA00022679"/>
    </source>
</evidence>
<feature type="binding site" evidence="14">
    <location>
        <position position="285"/>
    </location>
    <ligand>
        <name>K(+)</name>
        <dbReference type="ChEBI" id="CHEBI:29103"/>
    </ligand>
</feature>
<feature type="binding site" evidence="14">
    <location>
        <begin position="12"/>
        <end position="14"/>
    </location>
    <ligand>
        <name>substrate</name>
    </ligand>
</feature>
<dbReference type="PRINTS" id="PR00990">
    <property type="entry name" value="RIBOKINASE"/>
</dbReference>
<comment type="cofactor">
    <cofactor evidence="14">
        <name>Mg(2+)</name>
        <dbReference type="ChEBI" id="CHEBI:18420"/>
    </cofactor>
</comment>
<evidence type="ECO:0000256" key="7">
    <source>
        <dbReference type="ARBA" id="ARBA00022842"/>
    </source>
</evidence>
<dbReference type="RefSeq" id="WP_184264979.1">
    <property type="nucleotide sequence ID" value="NZ_JACIIX010000014.1"/>
</dbReference>
<reference evidence="16 17" key="1">
    <citation type="submission" date="2020-08" db="EMBL/GenBank/DDBJ databases">
        <title>Genomic Encyclopedia of Type Strains, Phase IV (KMG-IV): sequencing the most valuable type-strain genomes for metagenomic binning, comparative biology and taxonomic classification.</title>
        <authorList>
            <person name="Goeker M."/>
        </authorList>
    </citation>
    <scope>NUCLEOTIDE SEQUENCE [LARGE SCALE GENOMIC DNA]</scope>
    <source>
        <strain evidence="16 17">DSM 11590</strain>
    </source>
</reference>
<feature type="binding site" evidence="14">
    <location>
        <begin position="222"/>
        <end position="227"/>
    </location>
    <ligand>
        <name>ATP</name>
        <dbReference type="ChEBI" id="CHEBI:30616"/>
    </ligand>
</feature>
<evidence type="ECO:0000256" key="10">
    <source>
        <dbReference type="ARBA" id="ARBA00051363"/>
    </source>
</evidence>
<comment type="similarity">
    <text evidence="14">Belongs to the carbohydrate kinase PfkB family. Deoxyribokinase subfamily.</text>
</comment>
<keyword evidence="2 14" id="KW-0808">Transferase</keyword>
<feature type="binding site" evidence="14">
    <location>
        <position position="294"/>
    </location>
    <ligand>
        <name>K(+)</name>
        <dbReference type="ChEBI" id="CHEBI:29103"/>
    </ligand>
</feature>
<dbReference type="FunFam" id="3.40.1190.20:FF:000010">
    <property type="entry name" value="Ribokinase"/>
    <property type="match status" value="1"/>
</dbReference>
<comment type="caution">
    <text evidence="16">The sequence shown here is derived from an EMBL/GenBank/DDBJ whole genome shotgun (WGS) entry which is preliminary data.</text>
</comment>
<evidence type="ECO:0000313" key="17">
    <source>
        <dbReference type="Proteomes" id="UP000544872"/>
    </source>
</evidence>
<feature type="binding site" evidence="14">
    <location>
        <position position="141"/>
    </location>
    <ligand>
        <name>substrate</name>
    </ligand>
</feature>
<comment type="subunit">
    <text evidence="14">Homodimer.</text>
</comment>
<dbReference type="GO" id="GO:0019303">
    <property type="term" value="P:D-ribose catabolic process"/>
    <property type="evidence" value="ECO:0007669"/>
    <property type="project" value="UniProtKB-UniPathway"/>
</dbReference>
<dbReference type="CDD" id="cd01174">
    <property type="entry name" value="ribokinase"/>
    <property type="match status" value="1"/>
</dbReference>
<evidence type="ECO:0000313" key="16">
    <source>
        <dbReference type="EMBL" id="MBB6211843.1"/>
    </source>
</evidence>
<feature type="binding site" evidence="14">
    <location>
        <position position="255"/>
    </location>
    <ligand>
        <name>substrate</name>
    </ligand>
</feature>
<keyword evidence="3 14" id="KW-0479">Metal-binding</keyword>
<dbReference type="PANTHER" id="PTHR10584:SF166">
    <property type="entry name" value="RIBOKINASE"/>
    <property type="match status" value="1"/>
</dbReference>
<sequence length="308" mass="32543">MSGKIAVVGSNMVDLITYTDRMPLPGETIEAPRFEMGCGGKGANQAIAAARLGAEVMMVTKVGDDIFADNTIRNFQTSGIDTRFVERVPGTSSGVAPIFVEPSGENSILIIKGANALLSPADVDRAAEALKDCSLILMQLEIPLETVYHTIDFGARHGIPTLVNPAPAPAELDPRRIEKATFLVPNQTELATISGMAVNNEHDAELAARALIQRGVHTVIVTLGSRGALLVTGEAPAKHIAPVKVTPVDTTGAGDAFIGCFARYYVQTGDVEAALHKAVRYAANSILRPGTQKSYVDEAAFEAFCATL</sequence>
<feature type="binding site" evidence="14">
    <location>
        <position position="288"/>
    </location>
    <ligand>
        <name>K(+)</name>
        <dbReference type="ChEBI" id="CHEBI:29103"/>
    </ligand>
</feature>
<protein>
    <recommendedName>
        <fullName evidence="12 14">Deoxyribokinase</fullName>
        <shortName evidence="14">dRK</shortName>
        <ecNumber evidence="11 14">2.7.1.229</ecNumber>
    </recommendedName>
    <alternativeName>
        <fullName evidence="13 14">ATP:2-deoxy-D-ribose 5-phosphotransferase</fullName>
    </alternativeName>
</protein>
<gene>
    <name evidence="14" type="primary">deoK</name>
    <name evidence="16" type="ORF">FHS48_003287</name>
</gene>
<dbReference type="GO" id="GO:0004747">
    <property type="term" value="F:ribokinase activity"/>
    <property type="evidence" value="ECO:0007669"/>
    <property type="project" value="UniProtKB-UniRule"/>
</dbReference>
<dbReference type="SUPFAM" id="SSF53613">
    <property type="entry name" value="Ribokinase-like"/>
    <property type="match status" value="1"/>
</dbReference>
<keyword evidence="9 14" id="KW-0119">Carbohydrate metabolism</keyword>
<dbReference type="EC" id="2.7.1.229" evidence="11 14"/>
<dbReference type="InterPro" id="IPR002139">
    <property type="entry name" value="Ribo/fructo_kinase"/>
</dbReference>
<feature type="site" description="Important for substrate specificity" evidence="14">
    <location>
        <position position="12"/>
    </location>
</feature>
<evidence type="ECO:0000259" key="15">
    <source>
        <dbReference type="Pfam" id="PF00294"/>
    </source>
</evidence>
<comment type="caution">
    <text evidence="14">Lacks conserved residue(s) required for the propagation of feature annotation.</text>
</comment>
<feature type="active site" description="Proton acceptor" evidence="14">
    <location>
        <position position="255"/>
    </location>
</feature>
<dbReference type="HAMAP" id="MF_01987">
    <property type="entry name" value="Ribokinase"/>
    <property type="match status" value="1"/>
</dbReference>
<keyword evidence="1 14" id="KW-0963">Cytoplasm</keyword>
<dbReference type="GO" id="GO:0046872">
    <property type="term" value="F:metal ion binding"/>
    <property type="evidence" value="ECO:0007669"/>
    <property type="project" value="UniProtKB-KW"/>
</dbReference>
<evidence type="ECO:0000256" key="4">
    <source>
        <dbReference type="ARBA" id="ARBA00022741"/>
    </source>
</evidence>
<feature type="binding site" evidence="14">
    <location>
        <position position="249"/>
    </location>
    <ligand>
        <name>K(+)</name>
        <dbReference type="ChEBI" id="CHEBI:29103"/>
    </ligand>
</feature>
<keyword evidence="6 14" id="KW-0067">ATP-binding</keyword>
<dbReference type="GO" id="GO:0005524">
    <property type="term" value="F:ATP binding"/>
    <property type="evidence" value="ECO:0007669"/>
    <property type="project" value="UniProtKB-UniRule"/>
</dbReference>
<dbReference type="InterPro" id="IPR029056">
    <property type="entry name" value="Ribokinase-like"/>
</dbReference>
<keyword evidence="5 14" id="KW-0418">Kinase</keyword>
<accession>A0A7W9ZIW7</accession>
<comment type="catalytic activity">
    <reaction evidence="10">
        <text>2-deoxy-D-ribose + ATP = 2-deoxy-D-ribose 5-phosphate + ADP + H(+)</text>
        <dbReference type="Rhea" id="RHEA:30871"/>
        <dbReference type="ChEBI" id="CHEBI:15378"/>
        <dbReference type="ChEBI" id="CHEBI:30616"/>
        <dbReference type="ChEBI" id="CHEBI:62877"/>
        <dbReference type="ChEBI" id="CHEBI:90761"/>
        <dbReference type="ChEBI" id="CHEBI:456216"/>
        <dbReference type="EC" id="2.7.1.229"/>
    </reaction>
    <physiologicalReaction direction="left-to-right" evidence="10">
        <dbReference type="Rhea" id="RHEA:30872"/>
    </physiologicalReaction>
</comment>
<evidence type="ECO:0000256" key="14">
    <source>
        <dbReference type="HAMAP-Rule" id="MF_01987"/>
    </source>
</evidence>
<evidence type="ECO:0000256" key="3">
    <source>
        <dbReference type="ARBA" id="ARBA00022723"/>
    </source>
</evidence>
<comment type="subcellular location">
    <subcellularLocation>
        <location evidence="14">Cytoplasm</location>
    </subcellularLocation>
</comment>
<keyword evidence="17" id="KW-1185">Reference proteome</keyword>
<dbReference type="Pfam" id="PF00294">
    <property type="entry name" value="PfkB"/>
    <property type="match status" value="1"/>
</dbReference>
<evidence type="ECO:0000256" key="11">
    <source>
        <dbReference type="ARBA" id="ARBA00066926"/>
    </source>
</evidence>
<dbReference type="PANTHER" id="PTHR10584">
    <property type="entry name" value="SUGAR KINASE"/>
    <property type="match status" value="1"/>
</dbReference>
<dbReference type="InterPro" id="IPR011611">
    <property type="entry name" value="PfkB_dom"/>
</dbReference>
<evidence type="ECO:0000256" key="9">
    <source>
        <dbReference type="ARBA" id="ARBA00023277"/>
    </source>
</evidence>
<dbReference type="Gene3D" id="3.40.1190.20">
    <property type="match status" value="1"/>
</dbReference>
<dbReference type="UniPathway" id="UPA00916">
    <property type="reaction ID" value="UER00889"/>
</dbReference>
<proteinExistence type="inferred from homology"/>
<organism evidence="16 17">
    <name type="scientific">Novispirillum itersonii</name>
    <name type="common">Aquaspirillum itersonii</name>
    <dbReference type="NCBI Taxonomy" id="189"/>
    <lineage>
        <taxon>Bacteria</taxon>
        <taxon>Pseudomonadati</taxon>
        <taxon>Pseudomonadota</taxon>
        <taxon>Alphaproteobacteria</taxon>
        <taxon>Rhodospirillales</taxon>
        <taxon>Novispirillaceae</taxon>
        <taxon>Novispirillum</taxon>
    </lineage>
</organism>
<feature type="binding site" evidence="14">
    <location>
        <begin position="40"/>
        <end position="44"/>
    </location>
    <ligand>
        <name>substrate</name>
    </ligand>
</feature>
<feature type="binding site" evidence="14">
    <location>
        <begin position="254"/>
        <end position="255"/>
    </location>
    <ligand>
        <name>ATP</name>
        <dbReference type="ChEBI" id="CHEBI:30616"/>
    </ligand>
</feature>
<keyword evidence="4 14" id="KW-0547">Nucleotide-binding</keyword>
<dbReference type="AlphaFoldDB" id="A0A7W9ZIW7"/>
<feature type="binding site" evidence="14">
    <location>
        <position position="290"/>
    </location>
    <ligand>
        <name>K(+)</name>
        <dbReference type="ChEBI" id="CHEBI:29103"/>
    </ligand>
</feature>
<comment type="function">
    <text evidence="14">Catalyzes the ATP-dependent phosphorylation of 2-deoxy-D-ribose to 2-deoxy-D-ribose 5-phosphate (dRib-5P), allowing the use of deoxyribose as the sole carbon source.</text>
</comment>
<dbReference type="Proteomes" id="UP000544872">
    <property type="component" value="Unassembled WGS sequence"/>
</dbReference>
<dbReference type="EMBL" id="JACIIX010000014">
    <property type="protein sequence ID" value="MBB6211843.1"/>
    <property type="molecule type" value="Genomic_DNA"/>
</dbReference>
<evidence type="ECO:0000256" key="13">
    <source>
        <dbReference type="ARBA" id="ARBA00081655"/>
    </source>
</evidence>
<evidence type="ECO:0000256" key="5">
    <source>
        <dbReference type="ARBA" id="ARBA00022777"/>
    </source>
</evidence>